<organism evidence="3">
    <name type="scientific">Edaphobacter paludis</name>
    <dbReference type="NCBI Taxonomy" id="3035702"/>
    <lineage>
        <taxon>Bacteria</taxon>
        <taxon>Pseudomonadati</taxon>
        <taxon>Acidobacteriota</taxon>
        <taxon>Terriglobia</taxon>
        <taxon>Terriglobales</taxon>
        <taxon>Acidobacteriaceae</taxon>
        <taxon>Edaphobacter</taxon>
    </lineage>
</organism>
<dbReference type="EMBL" id="CP121194">
    <property type="protein sequence ID" value="XBH09786.1"/>
    <property type="molecule type" value="Genomic_DNA"/>
</dbReference>
<accession>A0AAU7D8L1</accession>
<gene>
    <name evidence="2" type="ORF">P4G45_15045</name>
    <name evidence="3" type="ORF">P8936_16000</name>
</gene>
<dbReference type="RefSeq" id="WP_348267295.1">
    <property type="nucleotide sequence ID" value="NZ_CP121194.1"/>
</dbReference>
<sequence length="188" mass="20449">MKKAGFFSGCLVAIALLGCVSATAFGQETLNSAKQAAPFVPHYYHLAFVVKELEAGKVINSRDYAMNIGTVEHQSMNFNTRSIRNGTRVPIEIEPGKATYIDVGVNIDCKSVMDLDGRLGMEVSADISSVSDSKMQGTVEARGMPMIQQNKWNSQVLVVLGKPTVLFSSDEVTSKRTLQLELTATEIK</sequence>
<name>A0AAU7D8L1_9BACT</name>
<dbReference type="AlphaFoldDB" id="A0AAU7D8L1"/>
<proteinExistence type="predicted"/>
<keyword evidence="1" id="KW-0732">Signal</keyword>
<dbReference type="KEGG" id="epl:P4G45_15045"/>
<evidence type="ECO:0000256" key="1">
    <source>
        <dbReference type="SAM" id="SignalP"/>
    </source>
</evidence>
<protein>
    <submittedName>
        <fullName evidence="3">Uncharacterized protein</fullName>
    </submittedName>
</protein>
<dbReference type="PROSITE" id="PS51257">
    <property type="entry name" value="PROKAR_LIPOPROTEIN"/>
    <property type="match status" value="1"/>
</dbReference>
<evidence type="ECO:0000313" key="3">
    <source>
        <dbReference type="EMBL" id="XBH13171.1"/>
    </source>
</evidence>
<feature type="chain" id="PRO_5043288573" evidence="1">
    <location>
        <begin position="27"/>
        <end position="188"/>
    </location>
</feature>
<reference evidence="3" key="1">
    <citation type="submission" date="2023-03" db="EMBL/GenBank/DDBJ databases">
        <title>Edaphobacter sp.</title>
        <authorList>
            <person name="Huber K.J."/>
            <person name="Papendorf J."/>
            <person name="Pilke C."/>
            <person name="Bunk B."/>
            <person name="Sproeer C."/>
            <person name="Pester M."/>
        </authorList>
    </citation>
    <scope>NUCLEOTIDE SEQUENCE</scope>
    <source>
        <strain evidence="2">DSM 109919</strain>
        <strain evidence="3">DSM 109920</strain>
    </source>
</reference>
<evidence type="ECO:0000313" key="2">
    <source>
        <dbReference type="EMBL" id="XBH09786.1"/>
    </source>
</evidence>
<dbReference type="EMBL" id="CP121195">
    <property type="protein sequence ID" value="XBH13171.1"/>
    <property type="molecule type" value="Genomic_DNA"/>
</dbReference>
<accession>A0AAU7CX56</accession>
<feature type="signal peptide" evidence="1">
    <location>
        <begin position="1"/>
        <end position="26"/>
    </location>
</feature>